<gene>
    <name evidence="1" type="ORF">P171DRAFT_44722</name>
</gene>
<dbReference type="EMBL" id="MU001502">
    <property type="protein sequence ID" value="KAF2443827.1"/>
    <property type="molecule type" value="Genomic_DNA"/>
</dbReference>
<sequence length="84" mass="9680">MTWLPWLHLRYNLSNTTSVLASTWRIVHATTFLQHDRNGAFVRSLIPFVYHSFPFANIPFSLVRQSSTSRKVRTPSSCECALVI</sequence>
<keyword evidence="2" id="KW-1185">Reference proteome</keyword>
<evidence type="ECO:0000313" key="2">
    <source>
        <dbReference type="Proteomes" id="UP000799764"/>
    </source>
</evidence>
<accession>A0A9P4UC72</accession>
<organism evidence="1 2">
    <name type="scientific">Karstenula rhodostoma CBS 690.94</name>
    <dbReference type="NCBI Taxonomy" id="1392251"/>
    <lineage>
        <taxon>Eukaryota</taxon>
        <taxon>Fungi</taxon>
        <taxon>Dikarya</taxon>
        <taxon>Ascomycota</taxon>
        <taxon>Pezizomycotina</taxon>
        <taxon>Dothideomycetes</taxon>
        <taxon>Pleosporomycetidae</taxon>
        <taxon>Pleosporales</taxon>
        <taxon>Massarineae</taxon>
        <taxon>Didymosphaeriaceae</taxon>
        <taxon>Karstenula</taxon>
    </lineage>
</organism>
<dbReference type="AlphaFoldDB" id="A0A9P4UC72"/>
<comment type="caution">
    <text evidence="1">The sequence shown here is derived from an EMBL/GenBank/DDBJ whole genome shotgun (WGS) entry which is preliminary data.</text>
</comment>
<proteinExistence type="predicted"/>
<reference evidence="1" key="1">
    <citation type="journal article" date="2020" name="Stud. Mycol.">
        <title>101 Dothideomycetes genomes: a test case for predicting lifestyles and emergence of pathogens.</title>
        <authorList>
            <person name="Haridas S."/>
            <person name="Albert R."/>
            <person name="Binder M."/>
            <person name="Bloem J."/>
            <person name="Labutti K."/>
            <person name="Salamov A."/>
            <person name="Andreopoulos B."/>
            <person name="Baker S."/>
            <person name="Barry K."/>
            <person name="Bills G."/>
            <person name="Bluhm B."/>
            <person name="Cannon C."/>
            <person name="Castanera R."/>
            <person name="Culley D."/>
            <person name="Daum C."/>
            <person name="Ezra D."/>
            <person name="Gonzalez J."/>
            <person name="Henrissat B."/>
            <person name="Kuo A."/>
            <person name="Liang C."/>
            <person name="Lipzen A."/>
            <person name="Lutzoni F."/>
            <person name="Magnuson J."/>
            <person name="Mondo S."/>
            <person name="Nolan M."/>
            <person name="Ohm R."/>
            <person name="Pangilinan J."/>
            <person name="Park H.-J."/>
            <person name="Ramirez L."/>
            <person name="Alfaro M."/>
            <person name="Sun H."/>
            <person name="Tritt A."/>
            <person name="Yoshinaga Y."/>
            <person name="Zwiers L.-H."/>
            <person name="Turgeon B."/>
            <person name="Goodwin S."/>
            <person name="Spatafora J."/>
            <person name="Crous P."/>
            <person name="Grigoriev I."/>
        </authorList>
    </citation>
    <scope>NUCLEOTIDE SEQUENCE</scope>
    <source>
        <strain evidence="1">CBS 690.94</strain>
    </source>
</reference>
<name>A0A9P4UC72_9PLEO</name>
<evidence type="ECO:0000313" key="1">
    <source>
        <dbReference type="EMBL" id="KAF2443827.1"/>
    </source>
</evidence>
<protein>
    <submittedName>
        <fullName evidence="1">Uncharacterized protein</fullName>
    </submittedName>
</protein>
<dbReference type="Proteomes" id="UP000799764">
    <property type="component" value="Unassembled WGS sequence"/>
</dbReference>